<dbReference type="EMBL" id="BMAV01026266">
    <property type="protein sequence ID" value="GFS48739.1"/>
    <property type="molecule type" value="Genomic_DNA"/>
</dbReference>
<protein>
    <submittedName>
        <fullName evidence="1">Uncharacterized protein</fullName>
    </submittedName>
</protein>
<reference evidence="1" key="1">
    <citation type="submission" date="2020-08" db="EMBL/GenBank/DDBJ databases">
        <title>Multicomponent nature underlies the extraordinary mechanical properties of spider dragline silk.</title>
        <authorList>
            <person name="Kono N."/>
            <person name="Nakamura H."/>
            <person name="Mori M."/>
            <person name="Yoshida Y."/>
            <person name="Ohtoshi R."/>
            <person name="Malay A.D."/>
            <person name="Moran D.A.P."/>
            <person name="Tomita M."/>
            <person name="Numata K."/>
            <person name="Arakawa K."/>
        </authorList>
    </citation>
    <scope>NUCLEOTIDE SEQUENCE</scope>
</reference>
<keyword evidence="2" id="KW-1185">Reference proteome</keyword>
<dbReference type="OrthoDB" id="1738325at2759"/>
<dbReference type="AlphaFoldDB" id="A0A8X6J9E0"/>
<organism evidence="1 2">
    <name type="scientific">Trichonephila inaurata madagascariensis</name>
    <dbReference type="NCBI Taxonomy" id="2747483"/>
    <lineage>
        <taxon>Eukaryota</taxon>
        <taxon>Metazoa</taxon>
        <taxon>Ecdysozoa</taxon>
        <taxon>Arthropoda</taxon>
        <taxon>Chelicerata</taxon>
        <taxon>Arachnida</taxon>
        <taxon>Araneae</taxon>
        <taxon>Araneomorphae</taxon>
        <taxon>Entelegynae</taxon>
        <taxon>Araneoidea</taxon>
        <taxon>Nephilidae</taxon>
        <taxon>Trichonephila</taxon>
        <taxon>Trichonephila inaurata</taxon>
    </lineage>
</organism>
<dbReference type="InterPro" id="IPR012340">
    <property type="entry name" value="NA-bd_OB-fold"/>
</dbReference>
<accession>A0A8X6J9E0</accession>
<evidence type="ECO:0000313" key="2">
    <source>
        <dbReference type="Proteomes" id="UP000886998"/>
    </source>
</evidence>
<evidence type="ECO:0000313" key="1">
    <source>
        <dbReference type="EMBL" id="GFS48739.1"/>
    </source>
</evidence>
<name>A0A8X6J9E0_9ARAC</name>
<dbReference type="Proteomes" id="UP000886998">
    <property type="component" value="Unassembled WGS sequence"/>
</dbReference>
<dbReference type="Gene3D" id="2.40.50.140">
    <property type="entry name" value="Nucleic acid-binding proteins"/>
    <property type="match status" value="1"/>
</dbReference>
<gene>
    <name evidence="1" type="ORF">TNIN_487101</name>
</gene>
<sequence>MVKLYVTPSGCFVLVDTIKEGGKLKGEIIHLLLKEQIQHLMDEGVWPDSKRFSVPSLKKPKDKFRF</sequence>
<proteinExistence type="predicted"/>
<dbReference type="SUPFAM" id="SSF50249">
    <property type="entry name" value="Nucleic acid-binding proteins"/>
    <property type="match status" value="1"/>
</dbReference>
<comment type="caution">
    <text evidence="1">The sequence shown here is derived from an EMBL/GenBank/DDBJ whole genome shotgun (WGS) entry which is preliminary data.</text>
</comment>